<evidence type="ECO:0000256" key="1">
    <source>
        <dbReference type="ARBA" id="ARBA00014472"/>
    </source>
</evidence>
<name>A0A9X2EI00_9SPHN</name>
<evidence type="ECO:0000259" key="2">
    <source>
        <dbReference type="Pfam" id="PF00425"/>
    </source>
</evidence>
<proteinExistence type="predicted"/>
<dbReference type="PANTHER" id="PTHR11236:SF50">
    <property type="entry name" value="AMINODEOXYCHORISMATE SYNTHASE COMPONENT 1"/>
    <property type="match status" value="1"/>
</dbReference>
<accession>A0A9X2EI00</accession>
<sequence>MRADMWMLFDDARPVPERACLRFAEPSDVIIAREHDEVRRALDRLREALRAGHHVAGYMAYEAGFALDPALAGMHRSDGQPLLLFGLFDAPERLSQRERADLLAGAGRASLNPFTPRISKQDYEAAATTVREALFAGDYYQANLTFGCNLLAGGEPLALYAKLAASGGGGWGGVLVHDDGALVSLSPELFFTLKDGTLSARPMKGTAPRRADPEADEAERVALMSDEKQRAENLMIVDLLRNDLARVAETGSVTVPDLFTVEIYPTVHQMVSRIEARIGEGLDAVDALEKLFPCGSVTGAPKIAAMRALVDLEPEPRGAYTGSMGWIAPGVNGAAGDAAFNVLIRTIQIDAARAQARIGLGSGLVVDSKPAQEWAECLLKGAFVNRVTQKYDLIETMRYDPVEGIHALEDHLLRMKVSAGELGFAYDRHDARNELQAATFGQKEASMVRLLTGPGGAMAIEVKPMPPAPSEPVDVLVKPLPVDPRDFRLRHKTSDRDFYDDAREPDRAFETIFEREDGLLTEGSFTSIFAEKHGQLTTPPLSLGLIPGILRGQLLSEGRAVEGVLTRSDLEDGFWIGNSARGLIAARLAD</sequence>
<dbReference type="Gene3D" id="3.30.470.10">
    <property type="match status" value="1"/>
</dbReference>
<dbReference type="Proteomes" id="UP001155128">
    <property type="component" value="Unassembled WGS sequence"/>
</dbReference>
<dbReference type="Gene3D" id="3.20.10.10">
    <property type="entry name" value="D-amino Acid Aminotransferase, subunit A, domain 2"/>
    <property type="match status" value="1"/>
</dbReference>
<dbReference type="EMBL" id="JAMSHT010000001">
    <property type="protein sequence ID" value="MCM8558408.1"/>
    <property type="molecule type" value="Genomic_DNA"/>
</dbReference>
<protein>
    <recommendedName>
        <fullName evidence="1">Probable branched-chain-amino-acid aminotransferase</fullName>
    </recommendedName>
</protein>
<dbReference type="InterPro" id="IPR036038">
    <property type="entry name" value="Aminotransferase-like"/>
</dbReference>
<dbReference type="GO" id="GO:0046820">
    <property type="term" value="F:4-amino-4-deoxychorismate synthase activity"/>
    <property type="evidence" value="ECO:0007669"/>
    <property type="project" value="TreeGrafter"/>
</dbReference>
<dbReference type="PANTHER" id="PTHR11236">
    <property type="entry name" value="AMINOBENZOATE/ANTHRANILATE SYNTHASE"/>
    <property type="match status" value="1"/>
</dbReference>
<evidence type="ECO:0000313" key="4">
    <source>
        <dbReference type="Proteomes" id="UP001155128"/>
    </source>
</evidence>
<evidence type="ECO:0000313" key="3">
    <source>
        <dbReference type="EMBL" id="MCM8558408.1"/>
    </source>
</evidence>
<dbReference type="GO" id="GO:0000162">
    <property type="term" value="P:L-tryptophan biosynthetic process"/>
    <property type="evidence" value="ECO:0007669"/>
    <property type="project" value="TreeGrafter"/>
</dbReference>
<dbReference type="PRINTS" id="PR00095">
    <property type="entry name" value="ANTSNTHASEI"/>
</dbReference>
<organism evidence="3 4">
    <name type="scientific">Sphingomicrobium sediminis</name>
    <dbReference type="NCBI Taxonomy" id="2950949"/>
    <lineage>
        <taxon>Bacteria</taxon>
        <taxon>Pseudomonadati</taxon>
        <taxon>Pseudomonadota</taxon>
        <taxon>Alphaproteobacteria</taxon>
        <taxon>Sphingomonadales</taxon>
        <taxon>Sphingomonadaceae</taxon>
        <taxon>Sphingomicrobium</taxon>
    </lineage>
</organism>
<dbReference type="Pfam" id="PF00425">
    <property type="entry name" value="Chorismate_bind"/>
    <property type="match status" value="1"/>
</dbReference>
<dbReference type="InterPro" id="IPR015890">
    <property type="entry name" value="Chorismate_C"/>
</dbReference>
<dbReference type="AlphaFoldDB" id="A0A9X2EI00"/>
<dbReference type="RefSeq" id="WP_252115279.1">
    <property type="nucleotide sequence ID" value="NZ_JAMSHT010000001.1"/>
</dbReference>
<dbReference type="InterPro" id="IPR005801">
    <property type="entry name" value="ADC_synthase"/>
</dbReference>
<reference evidence="3" key="1">
    <citation type="submission" date="2022-06" db="EMBL/GenBank/DDBJ databases">
        <title>Sphingomicrobium sedimins sp. nov., a marine bacterium isolated from tidal flat.</title>
        <authorList>
            <person name="Kim C.-H."/>
            <person name="Yoo Y."/>
            <person name="Kim J.-J."/>
        </authorList>
    </citation>
    <scope>NUCLEOTIDE SEQUENCE</scope>
    <source>
        <strain evidence="3">GRR-S6-50</strain>
    </source>
</reference>
<keyword evidence="3" id="KW-0808">Transferase</keyword>
<dbReference type="InterPro" id="IPR043131">
    <property type="entry name" value="BCAT-like_N"/>
</dbReference>
<feature type="domain" description="Chorismate-utilising enzyme C-terminal" evidence="2">
    <location>
        <begin position="120"/>
        <end position="380"/>
    </location>
</feature>
<dbReference type="Pfam" id="PF01063">
    <property type="entry name" value="Aminotran_4"/>
    <property type="match status" value="1"/>
</dbReference>
<keyword evidence="4" id="KW-1185">Reference proteome</keyword>
<dbReference type="InterPro" id="IPR005802">
    <property type="entry name" value="ADC_synth_comp_1"/>
</dbReference>
<gene>
    <name evidence="3" type="primary">pabB</name>
    <name evidence="3" type="ORF">NDO55_11320</name>
</gene>
<dbReference type="SUPFAM" id="SSF56322">
    <property type="entry name" value="ADC synthase"/>
    <property type="match status" value="1"/>
</dbReference>
<dbReference type="Gene3D" id="3.60.120.10">
    <property type="entry name" value="Anthranilate synthase"/>
    <property type="match status" value="1"/>
</dbReference>
<keyword evidence="3" id="KW-0032">Aminotransferase</keyword>
<dbReference type="InterPro" id="IPR019999">
    <property type="entry name" value="Anth_synth_I-like"/>
</dbReference>
<dbReference type="InterPro" id="IPR043132">
    <property type="entry name" value="BCAT-like_C"/>
</dbReference>
<dbReference type="NCBIfam" id="TIGR00553">
    <property type="entry name" value="pabB"/>
    <property type="match status" value="1"/>
</dbReference>
<dbReference type="SUPFAM" id="SSF56752">
    <property type="entry name" value="D-aminoacid aminotransferase-like PLP-dependent enzymes"/>
    <property type="match status" value="1"/>
</dbReference>
<dbReference type="InterPro" id="IPR001544">
    <property type="entry name" value="Aminotrans_IV"/>
</dbReference>
<dbReference type="GO" id="GO:0009396">
    <property type="term" value="P:folic acid-containing compound biosynthetic process"/>
    <property type="evidence" value="ECO:0007669"/>
    <property type="project" value="InterPro"/>
</dbReference>
<comment type="caution">
    <text evidence="3">The sequence shown here is derived from an EMBL/GenBank/DDBJ whole genome shotgun (WGS) entry which is preliminary data.</text>
</comment>